<evidence type="ECO:0000313" key="11">
    <source>
        <dbReference type="WBParaSite" id="SMUV_0000036001-mRNA-1"/>
    </source>
</evidence>
<evidence type="ECO:0000256" key="3">
    <source>
        <dbReference type="ARBA" id="ARBA00022946"/>
    </source>
</evidence>
<dbReference type="Pfam" id="PF09812">
    <property type="entry name" value="MRP-L28"/>
    <property type="match status" value="1"/>
</dbReference>
<evidence type="ECO:0000256" key="1">
    <source>
        <dbReference type="ARBA" id="ARBA00004173"/>
    </source>
</evidence>
<dbReference type="STRING" id="451379.A0A0N5A8G0"/>
<evidence type="ECO:0000256" key="9">
    <source>
        <dbReference type="SAM" id="MobiDB-lite"/>
    </source>
</evidence>
<dbReference type="AlphaFoldDB" id="A0A0N5A8G0"/>
<organism evidence="10 11">
    <name type="scientific">Syphacia muris</name>
    <dbReference type="NCBI Taxonomy" id="451379"/>
    <lineage>
        <taxon>Eukaryota</taxon>
        <taxon>Metazoa</taxon>
        <taxon>Ecdysozoa</taxon>
        <taxon>Nematoda</taxon>
        <taxon>Chromadorea</taxon>
        <taxon>Rhabditida</taxon>
        <taxon>Spirurina</taxon>
        <taxon>Oxyuridomorpha</taxon>
        <taxon>Oxyuroidea</taxon>
        <taxon>Oxyuridae</taxon>
        <taxon>Syphacia</taxon>
    </lineage>
</organism>
<dbReference type="Gene3D" id="6.10.250.3440">
    <property type="match status" value="1"/>
</dbReference>
<evidence type="ECO:0000256" key="7">
    <source>
        <dbReference type="ARBA" id="ARBA00035192"/>
    </source>
</evidence>
<evidence type="ECO:0000256" key="8">
    <source>
        <dbReference type="ARBA" id="ARBA00083752"/>
    </source>
</evidence>
<dbReference type="Proteomes" id="UP000046393">
    <property type="component" value="Unplaced"/>
</dbReference>
<evidence type="ECO:0000313" key="10">
    <source>
        <dbReference type="Proteomes" id="UP000046393"/>
    </source>
</evidence>
<evidence type="ECO:0000256" key="2">
    <source>
        <dbReference type="ARBA" id="ARBA00009360"/>
    </source>
</evidence>
<dbReference type="PANTHER" id="PTHR13359:SF2">
    <property type="entry name" value="LARGE RIBOSOMAL SUBUNIT PROTEIN ML40"/>
    <property type="match status" value="1"/>
</dbReference>
<keyword evidence="4" id="KW-0689">Ribosomal protein</keyword>
<sequence length="195" mass="22693">MNSLVGLTKFIIRSCQLRNTQHFKQLHTSFVVNSSVFVKKQKKIDPEIAKIREERKRRKLEKEIRQLKKHGKTPKPVEEMQLDIKSAKNEKERIRSPIEISEEEDDRRAISLKEYAKSRSALMENDDRWIRNSIRLQDKALAELKKLSPALYEAAIQEDTAITATIEIKGPTLTPPLPKFEPPDGDYIDVTRTWT</sequence>
<evidence type="ECO:0000256" key="5">
    <source>
        <dbReference type="ARBA" id="ARBA00023128"/>
    </source>
</evidence>
<keyword evidence="3" id="KW-0809">Transit peptide</keyword>
<proteinExistence type="inferred from homology"/>
<dbReference type="PANTHER" id="PTHR13359">
    <property type="entry name" value="39S RIBOSOMAL PROTEIN L40, MITOCHONDRIAL"/>
    <property type="match status" value="1"/>
</dbReference>
<dbReference type="FunFam" id="6.10.250.3440:FF:000001">
    <property type="entry name" value="Mitochondrial ribosomal protein L40"/>
    <property type="match status" value="1"/>
</dbReference>
<keyword evidence="10" id="KW-1185">Reference proteome</keyword>
<name>A0A0N5A8G0_9BILA</name>
<dbReference type="WBParaSite" id="SMUV_0000036001-mRNA-1">
    <property type="protein sequence ID" value="SMUV_0000036001-mRNA-1"/>
    <property type="gene ID" value="SMUV_0000036001"/>
</dbReference>
<evidence type="ECO:0000256" key="6">
    <source>
        <dbReference type="ARBA" id="ARBA00023274"/>
    </source>
</evidence>
<reference evidence="11" key="1">
    <citation type="submission" date="2017-02" db="UniProtKB">
        <authorList>
            <consortium name="WormBaseParasite"/>
        </authorList>
    </citation>
    <scope>IDENTIFICATION</scope>
</reference>
<accession>A0A0N5A8G0</accession>
<keyword evidence="5" id="KW-0496">Mitochondrion</keyword>
<keyword evidence="6" id="KW-0687">Ribonucleoprotein</keyword>
<protein>
    <recommendedName>
        <fullName evidence="7">Large ribosomal subunit protein mL40</fullName>
    </recommendedName>
    <alternativeName>
        <fullName evidence="8">39S ribosomal protein L40, mitochondrial</fullName>
    </alternativeName>
</protein>
<evidence type="ECO:0000256" key="4">
    <source>
        <dbReference type="ARBA" id="ARBA00022980"/>
    </source>
</evidence>
<dbReference type="InterPro" id="IPR039145">
    <property type="entry name" value="Ribosomal_mL40_metazoa/plant"/>
</dbReference>
<dbReference type="InterPro" id="IPR019192">
    <property type="entry name" value="Ribosomal_mL40"/>
</dbReference>
<dbReference type="GO" id="GO:0005762">
    <property type="term" value="C:mitochondrial large ribosomal subunit"/>
    <property type="evidence" value="ECO:0007669"/>
    <property type="project" value="InterPro"/>
</dbReference>
<comment type="subcellular location">
    <subcellularLocation>
        <location evidence="1">Mitochondrion</location>
    </subcellularLocation>
</comment>
<comment type="similarity">
    <text evidence="2">Belongs to the mitochondrion-specific ribosomal protein mL40 family.</text>
</comment>
<feature type="region of interest" description="Disordered" evidence="9">
    <location>
        <begin position="65"/>
        <end position="85"/>
    </location>
</feature>